<protein>
    <submittedName>
        <fullName evidence="1">Uncharacterized protein</fullName>
    </submittedName>
</protein>
<dbReference type="Proteomes" id="UP000276133">
    <property type="component" value="Unassembled WGS sequence"/>
</dbReference>
<keyword evidence="2" id="KW-1185">Reference proteome</keyword>
<sequence>MDGTQKIVITVRINNKSGKKVFKSITSVCFRLRVGLAVGLLVAGADKPMPFLCYRYLLLTKGQFTFKLNTGNE</sequence>
<proteinExistence type="predicted"/>
<dbReference type="EMBL" id="REGN01008175">
    <property type="protein sequence ID" value="RNA04271.1"/>
    <property type="molecule type" value="Genomic_DNA"/>
</dbReference>
<name>A0A3M7PZX5_BRAPC</name>
<dbReference type="AlphaFoldDB" id="A0A3M7PZX5"/>
<evidence type="ECO:0000313" key="1">
    <source>
        <dbReference type="EMBL" id="RNA04271.1"/>
    </source>
</evidence>
<reference evidence="1 2" key="1">
    <citation type="journal article" date="2018" name="Sci. Rep.">
        <title>Genomic signatures of local adaptation to the degree of environmental predictability in rotifers.</title>
        <authorList>
            <person name="Franch-Gras L."/>
            <person name="Hahn C."/>
            <person name="Garcia-Roger E.M."/>
            <person name="Carmona M.J."/>
            <person name="Serra M."/>
            <person name="Gomez A."/>
        </authorList>
    </citation>
    <scope>NUCLEOTIDE SEQUENCE [LARGE SCALE GENOMIC DNA]</scope>
    <source>
        <strain evidence="1">HYR1</strain>
    </source>
</reference>
<organism evidence="1 2">
    <name type="scientific">Brachionus plicatilis</name>
    <name type="common">Marine rotifer</name>
    <name type="synonym">Brachionus muelleri</name>
    <dbReference type="NCBI Taxonomy" id="10195"/>
    <lineage>
        <taxon>Eukaryota</taxon>
        <taxon>Metazoa</taxon>
        <taxon>Spiralia</taxon>
        <taxon>Gnathifera</taxon>
        <taxon>Rotifera</taxon>
        <taxon>Eurotatoria</taxon>
        <taxon>Monogononta</taxon>
        <taxon>Pseudotrocha</taxon>
        <taxon>Ploima</taxon>
        <taxon>Brachionidae</taxon>
        <taxon>Brachionus</taxon>
    </lineage>
</organism>
<comment type="caution">
    <text evidence="1">The sequence shown here is derived from an EMBL/GenBank/DDBJ whole genome shotgun (WGS) entry which is preliminary data.</text>
</comment>
<evidence type="ECO:0000313" key="2">
    <source>
        <dbReference type="Proteomes" id="UP000276133"/>
    </source>
</evidence>
<accession>A0A3M7PZX5</accession>
<gene>
    <name evidence="1" type="ORF">BpHYR1_034062</name>
</gene>